<proteinExistence type="inferred from homology"/>
<protein>
    <submittedName>
        <fullName evidence="8">Uncharacterized protein</fullName>
    </submittedName>
</protein>
<evidence type="ECO:0000256" key="6">
    <source>
        <dbReference type="ARBA" id="ARBA00023136"/>
    </source>
</evidence>
<evidence type="ECO:0000313" key="9">
    <source>
        <dbReference type="Proteomes" id="UP000800093"/>
    </source>
</evidence>
<evidence type="ECO:0000256" key="7">
    <source>
        <dbReference type="RuleBase" id="RU000477"/>
    </source>
</evidence>
<dbReference type="GO" id="GO:0005886">
    <property type="term" value="C:plasma membrane"/>
    <property type="evidence" value="ECO:0007669"/>
    <property type="project" value="TreeGrafter"/>
</dbReference>
<dbReference type="GO" id="GO:0015250">
    <property type="term" value="F:water channel activity"/>
    <property type="evidence" value="ECO:0007669"/>
    <property type="project" value="TreeGrafter"/>
</dbReference>
<name>A0A9P4N7W7_9PLEO</name>
<accession>A0A9P4N7W7</accession>
<dbReference type="InterPro" id="IPR023271">
    <property type="entry name" value="Aquaporin-like"/>
</dbReference>
<evidence type="ECO:0000313" key="8">
    <source>
        <dbReference type="EMBL" id="KAF2267539.1"/>
    </source>
</evidence>
<keyword evidence="3 7" id="KW-0813">Transport</keyword>
<dbReference type="Pfam" id="PF00230">
    <property type="entry name" value="MIP"/>
    <property type="match status" value="1"/>
</dbReference>
<dbReference type="PANTHER" id="PTHR43829:SF9">
    <property type="entry name" value="AQUAPORIN-9"/>
    <property type="match status" value="1"/>
</dbReference>
<keyword evidence="5" id="KW-1133">Transmembrane helix</keyword>
<keyword evidence="4 7" id="KW-0812">Transmembrane</keyword>
<dbReference type="AlphaFoldDB" id="A0A9P4N7W7"/>
<evidence type="ECO:0000256" key="1">
    <source>
        <dbReference type="ARBA" id="ARBA00004141"/>
    </source>
</evidence>
<gene>
    <name evidence="8" type="ORF">CC78DRAFT_576906</name>
</gene>
<dbReference type="InterPro" id="IPR050363">
    <property type="entry name" value="MIP/Aquaporin"/>
</dbReference>
<dbReference type="OrthoDB" id="3222at2759"/>
<evidence type="ECO:0000256" key="5">
    <source>
        <dbReference type="ARBA" id="ARBA00022989"/>
    </source>
</evidence>
<keyword evidence="9" id="KW-1185">Reference proteome</keyword>
<reference evidence="9" key="1">
    <citation type="journal article" date="2020" name="Stud. Mycol.">
        <title>101 Dothideomycetes genomes: A test case for predicting lifestyles and emergence of pathogens.</title>
        <authorList>
            <person name="Haridas S."/>
            <person name="Albert R."/>
            <person name="Binder M."/>
            <person name="Bloem J."/>
            <person name="LaButti K."/>
            <person name="Salamov A."/>
            <person name="Andreopoulos B."/>
            <person name="Baker S."/>
            <person name="Barry K."/>
            <person name="Bills G."/>
            <person name="Bluhm B."/>
            <person name="Cannon C."/>
            <person name="Castanera R."/>
            <person name="Culley D."/>
            <person name="Daum C."/>
            <person name="Ezra D."/>
            <person name="Gonzalez J."/>
            <person name="Henrissat B."/>
            <person name="Kuo A."/>
            <person name="Liang C."/>
            <person name="Lipzen A."/>
            <person name="Lutzoni F."/>
            <person name="Magnuson J."/>
            <person name="Mondo S."/>
            <person name="Nolan M."/>
            <person name="Ohm R."/>
            <person name="Pangilinan J."/>
            <person name="Park H.-J."/>
            <person name="Ramirez L."/>
            <person name="Alfaro M."/>
            <person name="Sun H."/>
            <person name="Tritt A."/>
            <person name="Yoshinaga Y."/>
            <person name="Zwiers L.-H."/>
            <person name="Turgeon B."/>
            <person name="Goodwin S."/>
            <person name="Spatafora J."/>
            <person name="Crous P."/>
            <person name="Grigoriev I."/>
        </authorList>
    </citation>
    <scope>NUCLEOTIDE SEQUENCE [LARGE SCALE GENOMIC DNA]</scope>
    <source>
        <strain evidence="9">CBS 304.66</strain>
    </source>
</reference>
<dbReference type="Gene3D" id="1.20.1080.10">
    <property type="entry name" value="Glycerol uptake facilitator protein"/>
    <property type="match status" value="1"/>
</dbReference>
<dbReference type="InterPro" id="IPR000425">
    <property type="entry name" value="MIP"/>
</dbReference>
<comment type="caution">
    <text evidence="8">The sequence shown here is derived from an EMBL/GenBank/DDBJ whole genome shotgun (WGS) entry which is preliminary data.</text>
</comment>
<evidence type="ECO:0000256" key="3">
    <source>
        <dbReference type="ARBA" id="ARBA00022448"/>
    </source>
</evidence>
<dbReference type="PRINTS" id="PR00783">
    <property type="entry name" value="MINTRINSICP"/>
</dbReference>
<sequence length="140" mass="15585">MLPLCIGSPSGDAYRFRLLCGTRRNLGWARIKLVLREPFAEFWDMLITVVFGDGSVAQVLLSAGQPTAPSDNGFGVYQTINWGRGLSIILGTYVAGDSEAYLNPPITFSNRFYLRLSWQRFPIFFMAQFLGGFVEAGIFS</sequence>
<keyword evidence="6" id="KW-0472">Membrane</keyword>
<comment type="subcellular location">
    <subcellularLocation>
        <location evidence="1">Membrane</location>
        <topology evidence="1">Multi-pass membrane protein</topology>
    </subcellularLocation>
</comment>
<evidence type="ECO:0000256" key="2">
    <source>
        <dbReference type="ARBA" id="ARBA00006175"/>
    </source>
</evidence>
<evidence type="ECO:0000256" key="4">
    <source>
        <dbReference type="ARBA" id="ARBA00022692"/>
    </source>
</evidence>
<dbReference type="GO" id="GO:0015254">
    <property type="term" value="F:glycerol channel activity"/>
    <property type="evidence" value="ECO:0007669"/>
    <property type="project" value="TreeGrafter"/>
</dbReference>
<dbReference type="Proteomes" id="UP000800093">
    <property type="component" value="Unassembled WGS sequence"/>
</dbReference>
<dbReference type="SUPFAM" id="SSF81338">
    <property type="entry name" value="Aquaporin-like"/>
    <property type="match status" value="1"/>
</dbReference>
<organism evidence="8 9">
    <name type="scientific">Lojkania enalia</name>
    <dbReference type="NCBI Taxonomy" id="147567"/>
    <lineage>
        <taxon>Eukaryota</taxon>
        <taxon>Fungi</taxon>
        <taxon>Dikarya</taxon>
        <taxon>Ascomycota</taxon>
        <taxon>Pezizomycotina</taxon>
        <taxon>Dothideomycetes</taxon>
        <taxon>Pleosporomycetidae</taxon>
        <taxon>Pleosporales</taxon>
        <taxon>Pleosporales incertae sedis</taxon>
        <taxon>Lojkania</taxon>
    </lineage>
</organism>
<comment type="similarity">
    <text evidence="2 7">Belongs to the MIP/aquaporin (TC 1.A.8) family.</text>
</comment>
<dbReference type="EMBL" id="ML986590">
    <property type="protein sequence ID" value="KAF2267539.1"/>
    <property type="molecule type" value="Genomic_DNA"/>
</dbReference>
<dbReference type="PANTHER" id="PTHR43829">
    <property type="entry name" value="AQUAPORIN OR AQUAGLYCEROPORIN RELATED"/>
    <property type="match status" value="1"/>
</dbReference>